<feature type="domain" description="Outer membrane protein beta-barrel" evidence="3">
    <location>
        <begin position="790"/>
        <end position="924"/>
    </location>
</feature>
<feature type="domain" description="Outer membrane protein beta-barrel" evidence="3">
    <location>
        <begin position="463"/>
        <end position="784"/>
    </location>
</feature>
<proteinExistence type="predicted"/>
<keyword evidence="2" id="KW-0732">Signal</keyword>
<dbReference type="Proteomes" id="UP001629156">
    <property type="component" value="Unassembled WGS sequence"/>
</dbReference>
<dbReference type="EMBL" id="JBELPZ010000012">
    <property type="protein sequence ID" value="MFL9845094.1"/>
    <property type="molecule type" value="Genomic_DNA"/>
</dbReference>
<evidence type="ECO:0000313" key="5">
    <source>
        <dbReference type="Proteomes" id="UP001629156"/>
    </source>
</evidence>
<comment type="caution">
    <text evidence="4">The sequence shown here is derived from an EMBL/GenBank/DDBJ whole genome shotgun (WGS) entry which is preliminary data.</text>
</comment>
<evidence type="ECO:0000256" key="2">
    <source>
        <dbReference type="SAM" id="SignalP"/>
    </source>
</evidence>
<protein>
    <submittedName>
        <fullName evidence="4">Outer membrane beta-barrel protein</fullName>
    </submittedName>
</protein>
<dbReference type="RefSeq" id="WP_408085362.1">
    <property type="nucleotide sequence ID" value="NZ_JBELPZ010000012.1"/>
</dbReference>
<evidence type="ECO:0000313" key="4">
    <source>
        <dbReference type="EMBL" id="MFL9845094.1"/>
    </source>
</evidence>
<keyword evidence="5" id="KW-1185">Reference proteome</keyword>
<accession>A0ABW8YXS7</accession>
<dbReference type="InterPro" id="IPR041700">
    <property type="entry name" value="OMP_b-brl_3"/>
</dbReference>
<feature type="signal peptide" evidence="2">
    <location>
        <begin position="1"/>
        <end position="19"/>
    </location>
</feature>
<dbReference type="SUPFAM" id="SSF56935">
    <property type="entry name" value="Porins"/>
    <property type="match status" value="1"/>
</dbReference>
<sequence>MRNFFTFLLLFACSCLCYSQNITLKGVITDPDNLPLESATVYLTSAKDSTVINYTITNSNGSWEMKTWKQDNPVFLKVSFIGFADHKQKIENITEGMDFGTIKLEDRSTELDAVVVEGEVPPIRIKSDTLEFNASSFKVRPDSNVQTLLKQLPGVDIDEDGKITVNGKEVNQILVNGKPFFDKDGKIALQNLPAEIINKIQVSDTKTKKEELTGQKASGNNASINFTIDEDKNKGIFGKAMAGYGTDDRYESSAIFNYFKGERKISILASSNNINSSGFSMNEIFDSMGGGRNNSIWSSSDGSFSINGVRFGGGSGITTSNMLGINYSDELVKDVDQNISYFYTSADSENNNRTEQTNFLPATEDPNNPGTTIDPSYRTISESKSDNLQFAHNFNTQFEIKLDSTTQIYLQPKFVRANNKSTNYSSRYSTKLSDNTLLNDSEGHTMTENNNSNFTNEFIFTKAFAKKGRSIDFSFENGNQKDDGYNLNQTVTNEYSYDNGIQSTTTDNRDQVRYNRQADDKYTIAVEYREPVTDSLQAKINFNYDLQKSLADRDGFDLDPATGEYTIYNDSLSNYLSSKIKTFRPTAGFNINKDKLWVNFEAGIQAAKFGAHSSYVGQNYEVNRDYVLPYLESGISYRMQKGKSLWAWYSYNVNYPQPTQVLPVADISNPLNTYTGNPDLDPQKYHNVNISYRNYDFSTRSGYNVYVWGNYNDTDITSFRTINASAKTNTTYRNISGTYRATIGANWNKQIKKDANTYRVSVGMNANYSASKGFLNEQLYDSKTLGISPRFNFTYEYGEILTINPSYNFNYNQTNYTNYVISEASNVVHKFNLQTTSYWPKNVVFGNDFGYTYNSQLADGFKKDFFLWNMSLGYNFWNDQLLFKVKVYDLLNQNIGTSRTIDATSITDQQNTVLKRYVMFSLTYTLKKFGGKQPGGGNSIRMW</sequence>
<reference evidence="4 5" key="1">
    <citation type="submission" date="2024-06" db="EMBL/GenBank/DDBJ databases">
        <authorList>
            <person name="Kaempfer P."/>
            <person name="Viver T."/>
        </authorList>
    </citation>
    <scope>NUCLEOTIDE SEQUENCE [LARGE SCALE GENOMIC DNA]</scope>
    <source>
        <strain evidence="4 5">ST-119</strain>
    </source>
</reference>
<feature type="chain" id="PRO_5045931449" evidence="2">
    <location>
        <begin position="20"/>
        <end position="943"/>
    </location>
</feature>
<name>A0ABW8YXS7_9FLAO</name>
<gene>
    <name evidence="4" type="ORF">ABS766_11745</name>
</gene>
<dbReference type="InterPro" id="IPR008969">
    <property type="entry name" value="CarboxyPept-like_regulatory"/>
</dbReference>
<dbReference type="SUPFAM" id="SSF49464">
    <property type="entry name" value="Carboxypeptidase regulatory domain-like"/>
    <property type="match status" value="1"/>
</dbReference>
<evidence type="ECO:0000256" key="1">
    <source>
        <dbReference type="SAM" id="MobiDB-lite"/>
    </source>
</evidence>
<dbReference type="Pfam" id="PF13715">
    <property type="entry name" value="CarbopepD_reg_2"/>
    <property type="match status" value="1"/>
</dbReference>
<feature type="region of interest" description="Disordered" evidence="1">
    <location>
        <begin position="346"/>
        <end position="370"/>
    </location>
</feature>
<dbReference type="PROSITE" id="PS51257">
    <property type="entry name" value="PROKAR_LIPOPROTEIN"/>
    <property type="match status" value="1"/>
</dbReference>
<dbReference type="Pfam" id="PF14905">
    <property type="entry name" value="OMP_b-brl_3"/>
    <property type="match status" value="2"/>
</dbReference>
<evidence type="ECO:0000259" key="3">
    <source>
        <dbReference type="Pfam" id="PF14905"/>
    </source>
</evidence>
<organism evidence="4 5">
    <name type="scientific">Flavobacterium rhizosphaerae</name>
    <dbReference type="NCBI Taxonomy" id="3163298"/>
    <lineage>
        <taxon>Bacteria</taxon>
        <taxon>Pseudomonadati</taxon>
        <taxon>Bacteroidota</taxon>
        <taxon>Flavobacteriia</taxon>
        <taxon>Flavobacteriales</taxon>
        <taxon>Flavobacteriaceae</taxon>
        <taxon>Flavobacterium</taxon>
    </lineage>
</organism>